<dbReference type="GO" id="GO:0006935">
    <property type="term" value="P:chemotaxis"/>
    <property type="evidence" value="ECO:0007669"/>
    <property type="project" value="UniProtKB-UniRule"/>
</dbReference>
<feature type="domain" description="Response regulatory" evidence="9">
    <location>
        <begin position="3"/>
        <end position="118"/>
    </location>
</feature>
<dbReference type="Proteomes" id="UP000318864">
    <property type="component" value="Unassembled WGS sequence"/>
</dbReference>
<sequence>MTRVLVVDDSPRLRSVIGNALATGDYDVVTTRLDDDPHTHLESTGPDVVTIAVTDQLADGLEIAQRLLATSPTPTLVVGPDETADRARTVDVATHDAVDVLATPSDDETEAFGTELVETVDELAAMDVATLAVAHTAATARSLGTSRAAPQRALADDARGCVTRSSANTTPDRADRSPVEPTPTHATAPEQRSSPVSAPSTTREHSPVDSPTIVVGASTGGPSLIERLFATLPAALEATVLVAQHMPEAFTPRFAARLDAVSEYDVIEPTDGDRLRPETAFVAPGNSHLGIEIDSDGHRRVALLEEDGRRPTPSIDVTMTQVAGAIDGPLCGVVLSGMGRDGVAGIQAIKAAGGYTIAQNEATSSVFGIPAKAIETGCVDDIVPPDALVETIIDAMAGEIDE</sequence>
<keyword evidence="3 6" id="KW-0378">Hydrolase</keyword>
<dbReference type="InterPro" id="IPR000673">
    <property type="entry name" value="Sig_transdc_resp-reg_Me-estase"/>
</dbReference>
<protein>
    <recommendedName>
        <fullName evidence="4">protein-glutamate methylesterase</fullName>
        <ecNumber evidence="4">3.1.1.61</ecNumber>
    </recommendedName>
</protein>
<evidence type="ECO:0000256" key="1">
    <source>
        <dbReference type="ARBA" id="ARBA00022490"/>
    </source>
</evidence>
<evidence type="ECO:0000256" key="2">
    <source>
        <dbReference type="ARBA" id="ARBA00022500"/>
    </source>
</evidence>
<comment type="catalytic activity">
    <reaction evidence="5">
        <text>[protein]-L-glutamate 5-O-methyl ester + H2O = L-glutamyl-[protein] + methanol + H(+)</text>
        <dbReference type="Rhea" id="RHEA:23236"/>
        <dbReference type="Rhea" id="RHEA-COMP:10208"/>
        <dbReference type="Rhea" id="RHEA-COMP:10311"/>
        <dbReference type="ChEBI" id="CHEBI:15377"/>
        <dbReference type="ChEBI" id="CHEBI:15378"/>
        <dbReference type="ChEBI" id="CHEBI:17790"/>
        <dbReference type="ChEBI" id="CHEBI:29973"/>
        <dbReference type="ChEBI" id="CHEBI:82795"/>
        <dbReference type="EC" id="3.1.1.61"/>
    </reaction>
</comment>
<evidence type="ECO:0000256" key="7">
    <source>
        <dbReference type="PROSITE-ProRule" id="PRU00169"/>
    </source>
</evidence>
<feature type="region of interest" description="Disordered" evidence="8">
    <location>
        <begin position="139"/>
        <end position="215"/>
    </location>
</feature>
<feature type="compositionally biased region" description="Polar residues" evidence="8">
    <location>
        <begin position="190"/>
        <end position="201"/>
    </location>
</feature>
<evidence type="ECO:0000256" key="3">
    <source>
        <dbReference type="ARBA" id="ARBA00022801"/>
    </source>
</evidence>
<dbReference type="EMBL" id="RBZW01000076">
    <property type="protein sequence ID" value="THE62843.1"/>
    <property type="molecule type" value="Genomic_DNA"/>
</dbReference>
<comment type="caution">
    <text evidence="11">The sequence shown here is derived from an EMBL/GenBank/DDBJ whole genome shotgun (WGS) entry which is preliminary data.</text>
</comment>
<dbReference type="CDD" id="cd16432">
    <property type="entry name" value="CheB_Rec"/>
    <property type="match status" value="1"/>
</dbReference>
<dbReference type="PROSITE" id="PS50122">
    <property type="entry name" value="CHEB"/>
    <property type="match status" value="1"/>
</dbReference>
<organism evidence="11 12">
    <name type="scientific">Salinadaptatus halalkaliphilus</name>
    <dbReference type="NCBI Taxonomy" id="2419781"/>
    <lineage>
        <taxon>Archaea</taxon>
        <taxon>Methanobacteriati</taxon>
        <taxon>Methanobacteriota</taxon>
        <taxon>Stenosarchaea group</taxon>
        <taxon>Halobacteria</taxon>
        <taxon>Halobacteriales</taxon>
        <taxon>Natrialbaceae</taxon>
        <taxon>Salinadaptatus</taxon>
    </lineage>
</organism>
<dbReference type="GO" id="GO:0005737">
    <property type="term" value="C:cytoplasm"/>
    <property type="evidence" value="ECO:0007669"/>
    <property type="project" value="InterPro"/>
</dbReference>
<evidence type="ECO:0000256" key="5">
    <source>
        <dbReference type="ARBA" id="ARBA00048267"/>
    </source>
</evidence>
<dbReference type="EC" id="3.1.1.61" evidence="4"/>
<dbReference type="PANTHER" id="PTHR42872">
    <property type="entry name" value="PROTEIN-GLUTAMATE METHYLESTERASE/PROTEIN-GLUTAMINE GLUTAMINASE"/>
    <property type="match status" value="1"/>
</dbReference>
<dbReference type="PANTHER" id="PTHR42872:SF6">
    <property type="entry name" value="PROTEIN-GLUTAMATE METHYLESTERASE_PROTEIN-GLUTAMINE GLUTAMINASE"/>
    <property type="match status" value="1"/>
</dbReference>
<dbReference type="PIRSF" id="PIRSF000876">
    <property type="entry name" value="RR_chemtxs_CheB"/>
    <property type="match status" value="1"/>
</dbReference>
<dbReference type="RefSeq" id="WP_141466475.1">
    <property type="nucleotide sequence ID" value="NZ_RBZW01000076.1"/>
</dbReference>
<keyword evidence="12" id="KW-1185">Reference proteome</keyword>
<evidence type="ECO:0000259" key="9">
    <source>
        <dbReference type="PROSITE" id="PS50110"/>
    </source>
</evidence>
<gene>
    <name evidence="11" type="ORF">D8Y22_20500</name>
</gene>
<feature type="active site" evidence="6">
    <location>
        <position position="341"/>
    </location>
</feature>
<name>A0A4S3THZ9_9EURY</name>
<comment type="caution">
    <text evidence="7">Lacks conserved residue(s) required for the propagation of feature annotation.</text>
</comment>
<evidence type="ECO:0000256" key="4">
    <source>
        <dbReference type="ARBA" id="ARBA00039140"/>
    </source>
</evidence>
<feature type="domain" description="CheB-type methylesterase" evidence="10">
    <location>
        <begin position="207"/>
        <end position="399"/>
    </location>
</feature>
<accession>A0A4S3THZ9</accession>
<dbReference type="PROSITE" id="PS50110">
    <property type="entry name" value="RESPONSE_REGULATORY"/>
    <property type="match status" value="1"/>
</dbReference>
<dbReference type="GO" id="GO:0000156">
    <property type="term" value="F:phosphorelay response regulator activity"/>
    <property type="evidence" value="ECO:0007669"/>
    <property type="project" value="InterPro"/>
</dbReference>
<evidence type="ECO:0000313" key="12">
    <source>
        <dbReference type="Proteomes" id="UP000318864"/>
    </source>
</evidence>
<reference evidence="11 12" key="1">
    <citation type="submission" date="2018-10" db="EMBL/GenBank/DDBJ databases">
        <title>Natronolimnobius sp. XQ-INN 246 isolated from Inner Mongolia Autonomous Region of China.</title>
        <authorList>
            <person name="Xue Q."/>
        </authorList>
    </citation>
    <scope>NUCLEOTIDE SEQUENCE [LARGE SCALE GENOMIC DNA]</scope>
    <source>
        <strain evidence="11 12">XQ-INN 246</strain>
    </source>
</reference>
<evidence type="ECO:0000313" key="11">
    <source>
        <dbReference type="EMBL" id="THE62843.1"/>
    </source>
</evidence>
<keyword evidence="1" id="KW-0963">Cytoplasm</keyword>
<dbReference type="SUPFAM" id="SSF52172">
    <property type="entry name" value="CheY-like"/>
    <property type="match status" value="1"/>
</dbReference>
<evidence type="ECO:0000256" key="6">
    <source>
        <dbReference type="PROSITE-ProRule" id="PRU00050"/>
    </source>
</evidence>
<dbReference type="InterPro" id="IPR035909">
    <property type="entry name" value="CheB_C"/>
</dbReference>
<dbReference type="AlphaFoldDB" id="A0A4S3THZ9"/>
<dbReference type="InterPro" id="IPR008248">
    <property type="entry name" value="CheB-like"/>
</dbReference>
<dbReference type="InterPro" id="IPR001789">
    <property type="entry name" value="Sig_transdc_resp-reg_receiver"/>
</dbReference>
<dbReference type="GO" id="GO:0008984">
    <property type="term" value="F:protein-glutamate methylesterase activity"/>
    <property type="evidence" value="ECO:0007669"/>
    <property type="project" value="UniProtKB-EC"/>
</dbReference>
<proteinExistence type="predicted"/>
<dbReference type="InterPro" id="IPR011006">
    <property type="entry name" value="CheY-like_superfamily"/>
</dbReference>
<evidence type="ECO:0000256" key="8">
    <source>
        <dbReference type="SAM" id="MobiDB-lite"/>
    </source>
</evidence>
<keyword evidence="2 6" id="KW-0145">Chemotaxis</keyword>
<dbReference type="OrthoDB" id="2857at2157"/>
<dbReference type="Gene3D" id="3.40.50.180">
    <property type="entry name" value="Methylesterase CheB, C-terminal domain"/>
    <property type="match status" value="1"/>
</dbReference>
<dbReference type="Gene3D" id="3.40.50.2300">
    <property type="match status" value="1"/>
</dbReference>
<feature type="active site" evidence="6">
    <location>
        <position position="245"/>
    </location>
</feature>
<dbReference type="Pfam" id="PF01339">
    <property type="entry name" value="CheB_methylest"/>
    <property type="match status" value="1"/>
</dbReference>
<dbReference type="SUPFAM" id="SSF52738">
    <property type="entry name" value="Methylesterase CheB, C-terminal domain"/>
    <property type="match status" value="1"/>
</dbReference>
<evidence type="ECO:0000259" key="10">
    <source>
        <dbReference type="PROSITE" id="PS50122"/>
    </source>
</evidence>
<feature type="active site" evidence="6">
    <location>
        <position position="218"/>
    </location>
</feature>